<dbReference type="GO" id="GO:0016787">
    <property type="term" value="F:hydrolase activity"/>
    <property type="evidence" value="ECO:0007669"/>
    <property type="project" value="UniProtKB-KW"/>
</dbReference>
<comment type="caution">
    <text evidence="1">The sequence shown here is derived from an EMBL/GenBank/DDBJ whole genome shotgun (WGS) entry which is preliminary data.</text>
</comment>
<dbReference type="EMBL" id="JAGGKP010000003">
    <property type="protein sequence ID" value="MBP1937034.1"/>
    <property type="molecule type" value="Genomic_DNA"/>
</dbReference>
<evidence type="ECO:0000313" key="2">
    <source>
        <dbReference type="Proteomes" id="UP001519273"/>
    </source>
</evidence>
<protein>
    <submittedName>
        <fullName evidence="1">Alpha/beta superfamily hydrolase</fullName>
    </submittedName>
</protein>
<dbReference type="SUPFAM" id="SSF53474">
    <property type="entry name" value="alpha/beta-Hydrolases"/>
    <property type="match status" value="1"/>
</dbReference>
<dbReference type="PANTHER" id="PTHR48098:SF6">
    <property type="entry name" value="FERRI-BACILLIBACTIN ESTERASE BESA"/>
    <property type="match status" value="1"/>
</dbReference>
<accession>A0ABS4H3D4</accession>
<gene>
    <name evidence="1" type="ORF">J2Z20_001916</name>
</gene>
<sequence length="229" mass="25565">MYLPPSYDKSDATYPVLYMQDGQSLFTSDNVEWQVDEALESIFVSKKAPETIVVGISSDPNTRFNEYAPWKNGVGDGGEGDAYADFLAKELKPYIDEHYCSQTDSKHTAIGGSSMGGAYISLYTAVKYPDHFGKVLALSPVFAFNKPPYENYIRKTKADKLKAVYLDSGEKEEQFPAAVGDVKEMAQLLQSDGGLKSSQIKTVIDPKGDYSKTSWQRRFPDAFIWLMNQ</sequence>
<dbReference type="PANTHER" id="PTHR48098">
    <property type="entry name" value="ENTEROCHELIN ESTERASE-RELATED"/>
    <property type="match status" value="1"/>
</dbReference>
<dbReference type="Proteomes" id="UP001519273">
    <property type="component" value="Unassembled WGS sequence"/>
</dbReference>
<organism evidence="1 2">
    <name type="scientific">Paenibacillus sediminis</name>
    <dbReference type="NCBI Taxonomy" id="664909"/>
    <lineage>
        <taxon>Bacteria</taxon>
        <taxon>Bacillati</taxon>
        <taxon>Bacillota</taxon>
        <taxon>Bacilli</taxon>
        <taxon>Bacillales</taxon>
        <taxon>Paenibacillaceae</taxon>
        <taxon>Paenibacillus</taxon>
    </lineage>
</organism>
<keyword evidence="2" id="KW-1185">Reference proteome</keyword>
<evidence type="ECO:0000313" key="1">
    <source>
        <dbReference type="EMBL" id="MBP1937034.1"/>
    </source>
</evidence>
<name>A0ABS4H3D4_9BACL</name>
<keyword evidence="1" id="KW-0378">Hydrolase</keyword>
<reference evidence="1 2" key="1">
    <citation type="submission" date="2021-03" db="EMBL/GenBank/DDBJ databases">
        <title>Genomic Encyclopedia of Type Strains, Phase IV (KMG-IV): sequencing the most valuable type-strain genomes for metagenomic binning, comparative biology and taxonomic classification.</title>
        <authorList>
            <person name="Goeker M."/>
        </authorList>
    </citation>
    <scope>NUCLEOTIDE SEQUENCE [LARGE SCALE GENOMIC DNA]</scope>
    <source>
        <strain evidence="1 2">DSM 23491</strain>
    </source>
</reference>
<dbReference type="Pfam" id="PF00756">
    <property type="entry name" value="Esterase"/>
    <property type="match status" value="1"/>
</dbReference>
<dbReference type="RefSeq" id="WP_209848696.1">
    <property type="nucleotide sequence ID" value="NZ_CBCRVE010000006.1"/>
</dbReference>
<dbReference type="InterPro" id="IPR000801">
    <property type="entry name" value="Esterase-like"/>
</dbReference>
<dbReference type="InterPro" id="IPR050583">
    <property type="entry name" value="Mycobacterial_A85_antigen"/>
</dbReference>
<dbReference type="Gene3D" id="3.40.50.1820">
    <property type="entry name" value="alpha/beta hydrolase"/>
    <property type="match status" value="1"/>
</dbReference>
<proteinExistence type="predicted"/>
<dbReference type="InterPro" id="IPR029058">
    <property type="entry name" value="AB_hydrolase_fold"/>
</dbReference>